<gene>
    <name evidence="9" type="ORF">P0Y56_10210</name>
</gene>
<dbReference type="GO" id="GO:0006857">
    <property type="term" value="P:oligopeptide transport"/>
    <property type="evidence" value="ECO:0007669"/>
    <property type="project" value="InterPro"/>
</dbReference>
<dbReference type="NCBIfam" id="TIGR00924">
    <property type="entry name" value="yjdL_sub1_fam"/>
    <property type="match status" value="1"/>
</dbReference>
<dbReference type="InterPro" id="IPR036259">
    <property type="entry name" value="MFS_trans_sf"/>
</dbReference>
<keyword evidence="7 8" id="KW-0472">Membrane</keyword>
<evidence type="ECO:0000256" key="1">
    <source>
        <dbReference type="ARBA" id="ARBA00004651"/>
    </source>
</evidence>
<dbReference type="PANTHER" id="PTHR23517">
    <property type="entry name" value="RESISTANCE PROTEIN MDTM, PUTATIVE-RELATED-RELATED"/>
    <property type="match status" value="1"/>
</dbReference>
<feature type="transmembrane region" description="Helical" evidence="8">
    <location>
        <begin position="456"/>
        <end position="475"/>
    </location>
</feature>
<protein>
    <submittedName>
        <fullName evidence="9">Peptide MFS transporter</fullName>
    </submittedName>
</protein>
<evidence type="ECO:0000256" key="7">
    <source>
        <dbReference type="ARBA" id="ARBA00023136"/>
    </source>
</evidence>
<dbReference type="EMBL" id="CP119316">
    <property type="protein sequence ID" value="WEK45409.1"/>
    <property type="molecule type" value="Genomic_DNA"/>
</dbReference>
<feature type="transmembrane region" description="Helical" evidence="8">
    <location>
        <begin position="386"/>
        <end position="407"/>
    </location>
</feature>
<evidence type="ECO:0000256" key="4">
    <source>
        <dbReference type="ARBA" id="ARBA00022692"/>
    </source>
</evidence>
<dbReference type="Gene3D" id="1.20.1250.20">
    <property type="entry name" value="MFS general substrate transporter like domains"/>
    <property type="match status" value="1"/>
</dbReference>
<evidence type="ECO:0000313" key="10">
    <source>
        <dbReference type="Proteomes" id="UP001218362"/>
    </source>
</evidence>
<dbReference type="PANTHER" id="PTHR23517:SF15">
    <property type="entry name" value="PROTON-DEPENDENT OLIGOPEPTIDE FAMILY TRANSPORT PROTEIN"/>
    <property type="match status" value="1"/>
</dbReference>
<dbReference type="InterPro" id="IPR018456">
    <property type="entry name" value="PTR2_symporter_CS"/>
</dbReference>
<dbReference type="GO" id="GO:1904680">
    <property type="term" value="F:peptide transmembrane transporter activity"/>
    <property type="evidence" value="ECO:0007669"/>
    <property type="project" value="InterPro"/>
</dbReference>
<dbReference type="Proteomes" id="UP001218362">
    <property type="component" value="Chromosome"/>
</dbReference>
<feature type="transmembrane region" description="Helical" evidence="8">
    <location>
        <begin position="183"/>
        <end position="202"/>
    </location>
</feature>
<feature type="transmembrane region" description="Helical" evidence="8">
    <location>
        <begin position="256"/>
        <end position="273"/>
    </location>
</feature>
<evidence type="ECO:0000256" key="8">
    <source>
        <dbReference type="SAM" id="Phobius"/>
    </source>
</evidence>
<dbReference type="GO" id="GO:0005886">
    <property type="term" value="C:plasma membrane"/>
    <property type="evidence" value="ECO:0007669"/>
    <property type="project" value="UniProtKB-SubCell"/>
</dbReference>
<accession>A0AAJ5X7E8</accession>
<proteinExistence type="predicted"/>
<dbReference type="SUPFAM" id="SSF103473">
    <property type="entry name" value="MFS general substrate transporter"/>
    <property type="match status" value="1"/>
</dbReference>
<evidence type="ECO:0000256" key="2">
    <source>
        <dbReference type="ARBA" id="ARBA00022448"/>
    </source>
</evidence>
<keyword evidence="5" id="KW-0653">Protein transport</keyword>
<dbReference type="KEGG" id="acob:P0Y56_10210"/>
<keyword evidence="6 8" id="KW-1133">Transmembrane helix</keyword>
<feature type="transmembrane region" description="Helical" evidence="8">
    <location>
        <begin position="84"/>
        <end position="104"/>
    </location>
</feature>
<evidence type="ECO:0000256" key="3">
    <source>
        <dbReference type="ARBA" id="ARBA00022475"/>
    </source>
</evidence>
<dbReference type="CDD" id="cd17346">
    <property type="entry name" value="MFS_DtpA_like"/>
    <property type="match status" value="1"/>
</dbReference>
<keyword evidence="4 8" id="KW-0812">Transmembrane</keyword>
<keyword evidence="3" id="KW-1003">Cell membrane</keyword>
<feature type="transmembrane region" description="Helical" evidence="8">
    <location>
        <begin position="308"/>
        <end position="326"/>
    </location>
</feature>
<sequence>MKDMASWNEGDWIAAIAAVALFAVLAIGGIIVTRKSDEVVGHPRGLFVLFYAEMWERFSYYGMRALLVLYLTKHWLFDDGKSNLIYGAYGSLVYITPVLGGWLADRYLGQRKAVLFGGALLAIGHGLMAVEGNGGQGDPTINVFWLALAFIIVGSGFLKANISVIVGQLYRLTDVRRDGAYTIFYMGVNTGAALGTILVGYLGETIGWAYGFGLAGLGMVCGLIIFMIGKPALRGRGEAPDAARLSAKVGGIKVEWLLYLVGIASIGVIWLLIQYQDAVGTLFLISGVVLLGYILIEAFRMERDARDRIFAIVFLNLLQPVFWGLFEQAGGSLNLYTDRMVDRGGVPTSLFQSINPIYIVLLGPIFAGLWITLGRRKLEPSAPAKFGLGLLQAGLSFLVFVWGTNAFGTPATVNGQLVLMTPVIFLFALYFFQTTGELCLSPVGLSAMNRLAPRHLASLVMGAWFFASGFGNFMAGKIGEMTGGESGEMTQGATLAIYSKIGWVAIGIGVAVLVLAPFVKKLMHLDTLEDVTDGLAGEKEIGEAEAAGIHPATKA</sequence>
<dbReference type="InterPro" id="IPR000109">
    <property type="entry name" value="POT_fam"/>
</dbReference>
<feature type="transmembrane region" description="Helical" evidence="8">
    <location>
        <begin position="54"/>
        <end position="72"/>
    </location>
</feature>
<evidence type="ECO:0000256" key="6">
    <source>
        <dbReference type="ARBA" id="ARBA00022989"/>
    </source>
</evidence>
<organism evidence="9 10">
    <name type="scientific">Candidatus Andeanibacterium colombiense</name>
    <dbReference type="NCBI Taxonomy" id="3121345"/>
    <lineage>
        <taxon>Bacteria</taxon>
        <taxon>Pseudomonadati</taxon>
        <taxon>Pseudomonadota</taxon>
        <taxon>Alphaproteobacteria</taxon>
        <taxon>Sphingomonadales</taxon>
        <taxon>Sphingomonadaceae</taxon>
        <taxon>Candidatus Andeanibacterium</taxon>
    </lineage>
</organism>
<feature type="transmembrane region" description="Helical" evidence="8">
    <location>
        <begin position="495"/>
        <end position="519"/>
    </location>
</feature>
<evidence type="ECO:0000313" key="9">
    <source>
        <dbReference type="EMBL" id="WEK45409.1"/>
    </source>
</evidence>
<feature type="transmembrane region" description="Helical" evidence="8">
    <location>
        <begin position="142"/>
        <end position="162"/>
    </location>
</feature>
<feature type="transmembrane region" description="Helical" evidence="8">
    <location>
        <begin position="12"/>
        <end position="33"/>
    </location>
</feature>
<keyword evidence="2" id="KW-0813">Transport</keyword>
<evidence type="ECO:0000256" key="5">
    <source>
        <dbReference type="ARBA" id="ARBA00022856"/>
    </source>
</evidence>
<comment type="subcellular location">
    <subcellularLocation>
        <location evidence="1">Cell membrane</location>
        <topology evidence="1">Multi-pass membrane protein</topology>
    </subcellularLocation>
</comment>
<dbReference type="AlphaFoldDB" id="A0AAJ5X7E8"/>
<reference evidence="9" key="1">
    <citation type="submission" date="2023-03" db="EMBL/GenBank/DDBJ databases">
        <title>Andean soil-derived lignocellulolytic bacterial consortium as a source of novel taxa and putative plastic-active enzymes.</title>
        <authorList>
            <person name="Diaz-Garcia L."/>
            <person name="Chuvochina M."/>
            <person name="Feuerriegel G."/>
            <person name="Bunk B."/>
            <person name="Sproer C."/>
            <person name="Streit W.R."/>
            <person name="Rodriguez L.M."/>
            <person name="Overmann J."/>
            <person name="Jimenez D.J."/>
        </authorList>
    </citation>
    <scope>NUCLEOTIDE SEQUENCE</scope>
    <source>
        <strain evidence="9">MAG 26</strain>
    </source>
</reference>
<feature type="transmembrane region" description="Helical" evidence="8">
    <location>
        <begin position="113"/>
        <end position="130"/>
    </location>
</feature>
<feature type="transmembrane region" description="Helical" evidence="8">
    <location>
        <begin position="208"/>
        <end position="228"/>
    </location>
</feature>
<dbReference type="PROSITE" id="PS01022">
    <property type="entry name" value="PTR2_1"/>
    <property type="match status" value="1"/>
</dbReference>
<feature type="transmembrane region" description="Helical" evidence="8">
    <location>
        <begin position="279"/>
        <end position="296"/>
    </location>
</feature>
<dbReference type="InterPro" id="IPR050171">
    <property type="entry name" value="MFS_Transporters"/>
</dbReference>
<keyword evidence="5" id="KW-0571">Peptide transport</keyword>
<name>A0AAJ5X7E8_9SPHN</name>
<dbReference type="Pfam" id="PF00854">
    <property type="entry name" value="PTR2"/>
    <property type="match status" value="1"/>
</dbReference>
<dbReference type="InterPro" id="IPR005279">
    <property type="entry name" value="Dipep/tripep_permease"/>
</dbReference>
<feature type="transmembrane region" description="Helical" evidence="8">
    <location>
        <begin position="357"/>
        <end position="374"/>
    </location>
</feature>